<dbReference type="OMA" id="SREHMEY"/>
<dbReference type="OrthoDB" id="2187977at2759"/>
<dbReference type="PROSITE" id="PS51640">
    <property type="entry name" value="MRG"/>
    <property type="match status" value="1"/>
</dbReference>
<dbReference type="InParanoid" id="I3EEV5"/>
<evidence type="ECO:0000313" key="7">
    <source>
        <dbReference type="EMBL" id="EIJ87752.1"/>
    </source>
</evidence>
<evidence type="ECO:0000256" key="4">
    <source>
        <dbReference type="ARBA" id="ARBA00023163"/>
    </source>
</evidence>
<dbReference type="GO" id="GO:0006355">
    <property type="term" value="P:regulation of DNA-templated transcription"/>
    <property type="evidence" value="ECO:0007669"/>
    <property type="project" value="InterPro"/>
</dbReference>
<proteinExistence type="predicted"/>
<evidence type="ECO:0000256" key="5">
    <source>
        <dbReference type="ARBA" id="ARBA00023242"/>
    </source>
</evidence>
<dbReference type="Proteomes" id="UP000002872">
    <property type="component" value="Unassembled WGS sequence"/>
</dbReference>
<name>I3EEV5_NEMP3</name>
<dbReference type="VEuPathDB" id="MicrosporidiaDB:NEQG_01824"/>
<dbReference type="PANTHER" id="PTHR10880:SF15">
    <property type="entry name" value="MSL COMPLEX SUBUNIT 3"/>
    <property type="match status" value="1"/>
</dbReference>
<dbReference type="InterPro" id="IPR008676">
    <property type="entry name" value="MRG"/>
</dbReference>
<keyword evidence="5" id="KW-0539">Nucleus</keyword>
<dbReference type="InterPro" id="IPR038217">
    <property type="entry name" value="MRG_C_sf"/>
</dbReference>
<dbReference type="PANTHER" id="PTHR10880">
    <property type="entry name" value="MORTALITY FACTOR 4-LIKE PROTEIN"/>
    <property type="match status" value="1"/>
</dbReference>
<reference evidence="7" key="1">
    <citation type="submission" date="2011-01" db="EMBL/GenBank/DDBJ databases">
        <title>The Genome Sequence of Nematocida parisii strain ERTm3.</title>
        <authorList>
            <consortium name="The Broad Institute Genome Sequencing Platform"/>
            <consortium name="The Broad Institute Genome Sequencing Center for Infectious Disease"/>
            <person name="Cuomo C."/>
            <person name="Troemel E."/>
            <person name="Young S.K."/>
            <person name="Zeng Q."/>
            <person name="Gargeya S."/>
            <person name="Fitzgerald M."/>
            <person name="Haas B."/>
            <person name="Abouelleil A."/>
            <person name="Alvarado L."/>
            <person name="Arachchi H.M."/>
            <person name="Berlin A."/>
            <person name="Chapman S.B."/>
            <person name="Gearin G."/>
            <person name="Goldberg J."/>
            <person name="Griggs A."/>
            <person name="Gujja S."/>
            <person name="Hansen M."/>
            <person name="Heiman D."/>
            <person name="Howarth C."/>
            <person name="Larimer J."/>
            <person name="Lui A."/>
            <person name="MacDonald P.J.P."/>
            <person name="McCowen C."/>
            <person name="Montmayeur A."/>
            <person name="Murphy C."/>
            <person name="Neiman D."/>
            <person name="Pearson M."/>
            <person name="Priest M."/>
            <person name="Roberts A."/>
            <person name="Saif S."/>
            <person name="Shea T."/>
            <person name="Sisk P."/>
            <person name="Stolte C."/>
            <person name="Sykes S."/>
            <person name="Wortman J."/>
            <person name="Nusbaum C."/>
            <person name="Birren B."/>
        </authorList>
    </citation>
    <scope>NUCLEOTIDE SEQUENCE</scope>
    <source>
        <strain evidence="7">ERTm3</strain>
    </source>
</reference>
<keyword evidence="8" id="KW-1185">Reference proteome</keyword>
<gene>
    <name evidence="7" type="ORF">NEQG_01824</name>
</gene>
<feature type="domain" description="MRG" evidence="6">
    <location>
        <begin position="126"/>
        <end position="235"/>
    </location>
</feature>
<keyword evidence="2" id="KW-0156">Chromatin regulator</keyword>
<dbReference type="Pfam" id="PF05712">
    <property type="entry name" value="MRG"/>
    <property type="match status" value="1"/>
</dbReference>
<dbReference type="InterPro" id="IPR026541">
    <property type="entry name" value="MRG_dom"/>
</dbReference>
<dbReference type="STRING" id="935791.I3EEV5"/>
<sequence length="259" mass="30220">MTSAKRVKFLIYMLNEKTAKTVLTEGKKVLIVRGTEKEAGVILEKKEKETESSNVITIYKVKTNTGVIKWVSLSALELLDTSLLSEETDFEIIWPRIDLLPSYQELLIQEKESMAMYKEPPAISLSADEIFSMFYDAQISAKQQCAEEIKEVVKGFKEIFLYCVHTCILYKEERAFYEEYLYPKTTKILQTYGITHILRMLLILRRIHSTLNLSREHMEYIGEGIRTFLLFLQTHEIFLIPKRSLLDESENIDLEKIEL</sequence>
<accession>I3EEV5</accession>
<evidence type="ECO:0000256" key="3">
    <source>
        <dbReference type="ARBA" id="ARBA00023015"/>
    </source>
</evidence>
<dbReference type="AlphaFoldDB" id="I3EEV5"/>
<organism evidence="7 8">
    <name type="scientific">Nematocida parisii (strain ERTm3)</name>
    <name type="common">Nematode killer fungus</name>
    <dbReference type="NCBI Taxonomy" id="935791"/>
    <lineage>
        <taxon>Eukaryota</taxon>
        <taxon>Fungi</taxon>
        <taxon>Fungi incertae sedis</taxon>
        <taxon>Microsporidia</taxon>
        <taxon>Nematocida</taxon>
    </lineage>
</organism>
<dbReference type="GO" id="GO:0005634">
    <property type="term" value="C:nucleus"/>
    <property type="evidence" value="ECO:0007669"/>
    <property type="project" value="UniProtKB-SubCell"/>
</dbReference>
<dbReference type="HOGENOM" id="CLU_1073975_0_0_1"/>
<evidence type="ECO:0000256" key="1">
    <source>
        <dbReference type="ARBA" id="ARBA00004123"/>
    </source>
</evidence>
<evidence type="ECO:0000256" key="2">
    <source>
        <dbReference type="ARBA" id="ARBA00022853"/>
    </source>
</evidence>
<dbReference type="GO" id="GO:0006325">
    <property type="term" value="P:chromatin organization"/>
    <property type="evidence" value="ECO:0007669"/>
    <property type="project" value="UniProtKB-KW"/>
</dbReference>
<evidence type="ECO:0000259" key="6">
    <source>
        <dbReference type="Pfam" id="PF05712"/>
    </source>
</evidence>
<protein>
    <recommendedName>
        <fullName evidence="6">MRG domain-containing protein</fullName>
    </recommendedName>
</protein>
<evidence type="ECO:0000313" key="8">
    <source>
        <dbReference type="Proteomes" id="UP000002872"/>
    </source>
</evidence>
<dbReference type="Gene3D" id="1.10.274.30">
    <property type="entry name" value="MRG domain"/>
    <property type="match status" value="1"/>
</dbReference>
<comment type="subcellular location">
    <subcellularLocation>
        <location evidence="1">Nucleus</location>
    </subcellularLocation>
</comment>
<keyword evidence="4" id="KW-0804">Transcription</keyword>
<dbReference type="GO" id="GO:0000123">
    <property type="term" value="C:histone acetyltransferase complex"/>
    <property type="evidence" value="ECO:0007669"/>
    <property type="project" value="TreeGrafter"/>
</dbReference>
<dbReference type="EMBL" id="GL870880">
    <property type="protein sequence ID" value="EIJ87752.1"/>
    <property type="molecule type" value="Genomic_DNA"/>
</dbReference>
<keyword evidence="3" id="KW-0805">Transcription regulation</keyword>